<organism evidence="3 4">
    <name type="scientific">Mycobacterium paragordonae</name>
    <dbReference type="NCBI Taxonomy" id="1389713"/>
    <lineage>
        <taxon>Bacteria</taxon>
        <taxon>Bacillati</taxon>
        <taxon>Actinomycetota</taxon>
        <taxon>Actinomycetes</taxon>
        <taxon>Mycobacteriales</taxon>
        <taxon>Mycobacteriaceae</taxon>
        <taxon>Mycobacterium</taxon>
    </lineage>
</organism>
<dbReference type="InterPro" id="IPR052019">
    <property type="entry name" value="F420H2_bilvrd_red/Heme_oxyg"/>
</dbReference>
<evidence type="ECO:0000313" key="3">
    <source>
        <dbReference type="EMBL" id="GFG78009.1"/>
    </source>
</evidence>
<dbReference type="Pfam" id="PF01243">
    <property type="entry name" value="PNPOx_N"/>
    <property type="match status" value="1"/>
</dbReference>
<dbReference type="Gene3D" id="2.30.110.10">
    <property type="entry name" value="Electron Transport, Fmn-binding Protein, Chain A"/>
    <property type="match status" value="1"/>
</dbReference>
<reference evidence="3 4" key="1">
    <citation type="journal article" date="2019" name="Emerg. Microbes Infect.">
        <title>Comprehensive subspecies identification of 175 nontuberculous mycobacteria species based on 7547 genomic profiles.</title>
        <authorList>
            <person name="Matsumoto Y."/>
            <person name="Kinjo T."/>
            <person name="Motooka D."/>
            <person name="Nabeya D."/>
            <person name="Jung N."/>
            <person name="Uechi K."/>
            <person name="Horii T."/>
            <person name="Iida T."/>
            <person name="Fujita J."/>
            <person name="Nakamura S."/>
        </authorList>
    </citation>
    <scope>NUCLEOTIDE SEQUENCE [LARGE SCALE GENOMIC DNA]</scope>
    <source>
        <strain evidence="3 4">JCM 18565</strain>
    </source>
</reference>
<dbReference type="InterPro" id="IPR011576">
    <property type="entry name" value="Pyridox_Oxase_N"/>
</dbReference>
<dbReference type="Proteomes" id="UP000465240">
    <property type="component" value="Unassembled WGS sequence"/>
</dbReference>
<keyword evidence="1" id="KW-0560">Oxidoreductase</keyword>
<accession>A0ABQ1C1A6</accession>
<dbReference type="NCBIfam" id="TIGR03618">
    <property type="entry name" value="Rv1155_F420"/>
    <property type="match status" value="1"/>
</dbReference>
<feature type="domain" description="Pyridoxamine 5'-phosphate oxidase N-terminal" evidence="2">
    <location>
        <begin position="13"/>
        <end position="113"/>
    </location>
</feature>
<dbReference type="PANTHER" id="PTHR35176:SF6">
    <property type="entry name" value="HEME OXYGENASE HI_0854-RELATED"/>
    <property type="match status" value="1"/>
</dbReference>
<dbReference type="SUPFAM" id="SSF50475">
    <property type="entry name" value="FMN-binding split barrel"/>
    <property type="match status" value="1"/>
</dbReference>
<evidence type="ECO:0000313" key="4">
    <source>
        <dbReference type="Proteomes" id="UP000465240"/>
    </source>
</evidence>
<dbReference type="InterPro" id="IPR019920">
    <property type="entry name" value="F420-binding_dom_put"/>
</dbReference>
<gene>
    <name evidence="3" type="ORF">MPRG_12850</name>
</gene>
<comment type="caution">
    <text evidence="3">The sequence shown here is derived from an EMBL/GenBank/DDBJ whole genome shotgun (WGS) entry which is preliminary data.</text>
</comment>
<dbReference type="InterPro" id="IPR012349">
    <property type="entry name" value="Split_barrel_FMN-bd"/>
</dbReference>
<evidence type="ECO:0000256" key="1">
    <source>
        <dbReference type="ARBA" id="ARBA00023002"/>
    </source>
</evidence>
<dbReference type="EMBL" id="BLKX01000001">
    <property type="protein sequence ID" value="GFG78009.1"/>
    <property type="molecule type" value="Genomic_DNA"/>
</dbReference>
<sequence length="148" mass="15836">MLTAAVEQRMNLNDAARELIGKGADATLITLNPDGSPQVSLVWVALQSTPDGDEIVTAHLSEHKKVRNVRNDPRVALTVVSTDDPHGEMRPYLAINGTARIVEGGAPELLKELAQTLSDPDVFPPADAPPGFLTRIRIDKVGGIGPWS</sequence>
<proteinExistence type="predicted"/>
<evidence type="ECO:0000259" key="2">
    <source>
        <dbReference type="Pfam" id="PF01243"/>
    </source>
</evidence>
<protein>
    <submittedName>
        <fullName evidence="3">PPOX class F420-dependent enzyme</fullName>
    </submittedName>
</protein>
<name>A0ABQ1C1A6_9MYCO</name>
<keyword evidence="4" id="KW-1185">Reference proteome</keyword>
<dbReference type="PANTHER" id="PTHR35176">
    <property type="entry name" value="HEME OXYGENASE HI_0854-RELATED"/>
    <property type="match status" value="1"/>
</dbReference>